<keyword evidence="4" id="KW-1185">Reference proteome</keyword>
<dbReference type="PANTHER" id="PTHR16151">
    <property type="entry name" value="HAUS AUGMIN-LIKE COMPLEX SUBUNIT 6"/>
    <property type="match status" value="1"/>
</dbReference>
<gene>
    <name evidence="3" type="ORF">TSAR_000930</name>
</gene>
<dbReference type="InterPro" id="IPR026797">
    <property type="entry name" value="HAUS_6"/>
</dbReference>
<evidence type="ECO:0000256" key="1">
    <source>
        <dbReference type="SAM" id="MobiDB-lite"/>
    </source>
</evidence>
<proteinExistence type="predicted"/>
<dbReference type="OrthoDB" id="5575722at2759"/>
<dbReference type="GO" id="GO:0070652">
    <property type="term" value="C:HAUS complex"/>
    <property type="evidence" value="ECO:0007669"/>
    <property type="project" value="InterPro"/>
</dbReference>
<evidence type="ECO:0000313" key="3">
    <source>
        <dbReference type="EMBL" id="OXU20899.1"/>
    </source>
</evidence>
<dbReference type="EMBL" id="NNAY01002629">
    <property type="protein sequence ID" value="OXU20899.1"/>
    <property type="molecule type" value="Genomic_DNA"/>
</dbReference>
<dbReference type="STRING" id="543379.A0A232ER96"/>
<reference evidence="3 4" key="1">
    <citation type="journal article" date="2017" name="Curr. Biol.">
        <title>The Evolution of Venom by Co-option of Single-Copy Genes.</title>
        <authorList>
            <person name="Martinson E.O."/>
            <person name="Mrinalini"/>
            <person name="Kelkar Y.D."/>
            <person name="Chang C.H."/>
            <person name="Werren J.H."/>
        </authorList>
    </citation>
    <scope>NUCLEOTIDE SEQUENCE [LARGE SCALE GENOMIC DNA]</scope>
    <source>
        <strain evidence="3 4">Alberta</strain>
        <tissue evidence="3">Whole body</tissue>
    </source>
</reference>
<dbReference type="PANTHER" id="PTHR16151:SF2">
    <property type="entry name" value="HAUS AUGMIN-LIKE COMPLEX SUBUNIT 6"/>
    <property type="match status" value="1"/>
</dbReference>
<dbReference type="AlphaFoldDB" id="A0A232ER96"/>
<dbReference type="GO" id="GO:0008017">
    <property type="term" value="F:microtubule binding"/>
    <property type="evidence" value="ECO:0007669"/>
    <property type="project" value="TreeGrafter"/>
</dbReference>
<dbReference type="GO" id="GO:0051225">
    <property type="term" value="P:spindle assembly"/>
    <property type="evidence" value="ECO:0007669"/>
    <property type="project" value="InterPro"/>
</dbReference>
<accession>A0A232ER96</accession>
<evidence type="ECO:0000313" key="4">
    <source>
        <dbReference type="Proteomes" id="UP000215335"/>
    </source>
</evidence>
<feature type="region of interest" description="Disordered" evidence="1">
    <location>
        <begin position="589"/>
        <end position="613"/>
    </location>
</feature>
<comment type="caution">
    <text evidence="3">The sequence shown here is derived from an EMBL/GenBank/DDBJ whole genome shotgun (WGS) entry which is preliminary data.</text>
</comment>
<feature type="domain" description="HAUS augmin-like complex subunit 6 N-terminal" evidence="2">
    <location>
        <begin position="8"/>
        <end position="192"/>
    </location>
</feature>
<protein>
    <recommendedName>
        <fullName evidence="2">HAUS augmin-like complex subunit 6 N-terminal domain-containing protein</fullName>
    </recommendedName>
</protein>
<name>A0A232ER96_9HYME</name>
<organism evidence="3 4">
    <name type="scientific">Trichomalopsis sarcophagae</name>
    <dbReference type="NCBI Taxonomy" id="543379"/>
    <lineage>
        <taxon>Eukaryota</taxon>
        <taxon>Metazoa</taxon>
        <taxon>Ecdysozoa</taxon>
        <taxon>Arthropoda</taxon>
        <taxon>Hexapoda</taxon>
        <taxon>Insecta</taxon>
        <taxon>Pterygota</taxon>
        <taxon>Neoptera</taxon>
        <taxon>Endopterygota</taxon>
        <taxon>Hymenoptera</taxon>
        <taxon>Apocrita</taxon>
        <taxon>Proctotrupomorpha</taxon>
        <taxon>Chalcidoidea</taxon>
        <taxon>Pteromalidae</taxon>
        <taxon>Pteromalinae</taxon>
        <taxon>Trichomalopsis</taxon>
    </lineage>
</organism>
<dbReference type="Pfam" id="PF14661">
    <property type="entry name" value="HAUS6_N"/>
    <property type="match status" value="1"/>
</dbReference>
<dbReference type="InterPro" id="IPR028163">
    <property type="entry name" value="HAUS_6_N"/>
</dbReference>
<evidence type="ECO:0000259" key="2">
    <source>
        <dbReference type="Pfam" id="PF14661"/>
    </source>
</evidence>
<dbReference type="Proteomes" id="UP000215335">
    <property type="component" value="Unassembled WGS sequence"/>
</dbReference>
<sequence>MHRVSAEFHKNVLLLTKFVEPNDEFKKHFKEGMFDKPNTTGFIQVSFYLLSVRYKENVKNKVHWPVICKQTENKFRNDVRECLMAIANENSDLNFPPIFASHLLLARGSKFLLIMWKFSLVVLRTYLQQEYNSPLTTAPKAGPCIELTKSFLEKVAADHHETVSHISKEREDVEVAEKNYQKKKCQEQNELKAIILKLKEEVKQVIVDAPVNDLAKKKLLNPEDNEIISMWSGYMNDNIANVLQNDYQTLKDIDNLINYISNIVLNLAGNSLTLNSSNFDKINADPIYKLIPPEKQVLLYDLYHKDSLSLQNLFSVFHLLLQKYAINVKKSEFSKCNVQLQMSNKDLKTAVNHFQTLHEEILNFTSNELKKDDSSALQNSVSNIPEFDKVLFMPSPSIQINSYEGERNNYQTYLQLTPVEGAHKQLFSRHAFNNEKKSSYALKKKPMPVQRINFDDSTLHETSSDKFSMIQQRFNTPSKLQRSNFKNVDKYSRIFSTRKPNDNRVNRSVMMMMSSTGNSMLPLMSKQHCISLTDSCNSSQEFSQGPLLMNPNMNSTIEPAKLEESENLSQRSNKRRSIGDLVERYKKLLQKRDTNSQERIDPTREPLGEETVA</sequence>
<feature type="compositionally biased region" description="Basic and acidic residues" evidence="1">
    <location>
        <begin position="589"/>
        <end position="607"/>
    </location>
</feature>
<dbReference type="GO" id="GO:1990498">
    <property type="term" value="C:mitotic spindle microtubule"/>
    <property type="evidence" value="ECO:0007669"/>
    <property type="project" value="TreeGrafter"/>
</dbReference>